<protein>
    <recommendedName>
        <fullName evidence="3">Cyclophilin TM1367-like domain-containing protein</fullName>
    </recommendedName>
</protein>
<dbReference type="InterPro" id="IPR029000">
    <property type="entry name" value="Cyclophilin-like_dom_sf"/>
</dbReference>
<comment type="caution">
    <text evidence="1">The sequence shown here is derived from an EMBL/GenBank/DDBJ whole genome shotgun (WGS) entry which is preliminary data.</text>
</comment>
<dbReference type="AlphaFoldDB" id="A0A919Q9V3"/>
<dbReference type="EMBL" id="BOOA01000010">
    <property type="protein sequence ID" value="GIH23400.1"/>
    <property type="molecule type" value="Genomic_DNA"/>
</dbReference>
<dbReference type="InterPro" id="IPR024532">
    <property type="entry name" value="DUF3830"/>
</dbReference>
<name>A0A919Q9V3_9ACTN</name>
<sequence>MTESAARHEVRALWDAAWPQPVDRESPEDTTILKLTILDTEFEMRLLAGPAPLTSAAVLAELPLTGYLVHAAWSGEVVRGVGPIDLGDVGATENGTACCAPGDVVFSPEHRELSIIYGDNDMRMSDGPVVASVFGRIERGVGELQRIGRDIRLFGAVPFTISR</sequence>
<keyword evidence="2" id="KW-1185">Reference proteome</keyword>
<dbReference type="Gene3D" id="2.40.100.20">
    <property type="match status" value="1"/>
</dbReference>
<dbReference type="SUPFAM" id="SSF50891">
    <property type="entry name" value="Cyclophilin-like"/>
    <property type="match status" value="1"/>
</dbReference>
<reference evidence="1" key="1">
    <citation type="submission" date="2021-01" db="EMBL/GenBank/DDBJ databases">
        <title>Whole genome shotgun sequence of Acrocarpospora phusangensis NBRC 108782.</title>
        <authorList>
            <person name="Komaki H."/>
            <person name="Tamura T."/>
        </authorList>
    </citation>
    <scope>NUCLEOTIDE SEQUENCE</scope>
    <source>
        <strain evidence="1">NBRC 108782</strain>
    </source>
</reference>
<dbReference type="Pfam" id="PF12903">
    <property type="entry name" value="DUF3830"/>
    <property type="match status" value="1"/>
</dbReference>
<dbReference type="Proteomes" id="UP000640052">
    <property type="component" value="Unassembled WGS sequence"/>
</dbReference>
<evidence type="ECO:0008006" key="3">
    <source>
        <dbReference type="Google" id="ProtNLM"/>
    </source>
</evidence>
<accession>A0A919Q9V3</accession>
<evidence type="ECO:0000313" key="2">
    <source>
        <dbReference type="Proteomes" id="UP000640052"/>
    </source>
</evidence>
<proteinExistence type="predicted"/>
<dbReference type="RefSeq" id="WP_204040214.1">
    <property type="nucleotide sequence ID" value="NZ_BOOA01000010.1"/>
</dbReference>
<evidence type="ECO:0000313" key="1">
    <source>
        <dbReference type="EMBL" id="GIH23400.1"/>
    </source>
</evidence>
<organism evidence="1 2">
    <name type="scientific">Acrocarpospora phusangensis</name>
    <dbReference type="NCBI Taxonomy" id="1070424"/>
    <lineage>
        <taxon>Bacteria</taxon>
        <taxon>Bacillati</taxon>
        <taxon>Actinomycetota</taxon>
        <taxon>Actinomycetes</taxon>
        <taxon>Streptosporangiales</taxon>
        <taxon>Streptosporangiaceae</taxon>
        <taxon>Acrocarpospora</taxon>
    </lineage>
</organism>
<gene>
    <name evidence="1" type="ORF">Aph01nite_17100</name>
</gene>